<reference evidence="5 6" key="1">
    <citation type="submission" date="2020-10" db="EMBL/GenBank/DDBJ databases">
        <title>Plant Genome Project.</title>
        <authorList>
            <person name="Zhang R.-G."/>
        </authorList>
    </citation>
    <scope>NUCLEOTIDE SEQUENCE [LARGE SCALE GENOMIC DNA]</scope>
    <source>
        <strain evidence="5">FAFU-HL-1</strain>
        <tissue evidence="5">Leaf</tissue>
    </source>
</reference>
<dbReference type="EMBL" id="JADGMS010000017">
    <property type="protein sequence ID" value="KAF9663575.1"/>
    <property type="molecule type" value="Genomic_DNA"/>
</dbReference>
<dbReference type="Pfam" id="PF04153">
    <property type="entry name" value="NOT2_3_5_C"/>
    <property type="match status" value="1"/>
</dbReference>
<protein>
    <recommendedName>
        <fullName evidence="4">NOT2/NOT3/NOT5 C-terminal domain-containing protein</fullName>
    </recommendedName>
</protein>
<dbReference type="OrthoDB" id="25391at2759"/>
<gene>
    <name evidence="5" type="ORF">SADUNF_Sadunf17G0065800</name>
</gene>
<evidence type="ECO:0000313" key="5">
    <source>
        <dbReference type="EMBL" id="KAF9663575.1"/>
    </source>
</evidence>
<keyword evidence="3" id="KW-0804">Transcription</keyword>
<dbReference type="Gene3D" id="2.30.30.1020">
    <property type="entry name" value="CCR4-NOT complex subunit 2/3/5, C-terminal domain"/>
    <property type="match status" value="1"/>
</dbReference>
<dbReference type="InterPro" id="IPR040168">
    <property type="entry name" value="Not2/3/5"/>
</dbReference>
<comment type="caution">
    <text evidence="5">The sequence shown here is derived from an EMBL/GenBank/DDBJ whole genome shotgun (WGS) entry which is preliminary data.</text>
</comment>
<accession>A0A835MEU9</accession>
<evidence type="ECO:0000313" key="6">
    <source>
        <dbReference type="Proteomes" id="UP000657918"/>
    </source>
</evidence>
<dbReference type="Proteomes" id="UP000657918">
    <property type="component" value="Unassembled WGS sequence"/>
</dbReference>
<name>A0A835MEU9_9ROSI</name>
<dbReference type="InterPro" id="IPR007282">
    <property type="entry name" value="NOT2/3/5_C"/>
</dbReference>
<keyword evidence="6" id="KW-1185">Reference proteome</keyword>
<evidence type="ECO:0000259" key="4">
    <source>
        <dbReference type="Pfam" id="PF04153"/>
    </source>
</evidence>
<dbReference type="GO" id="GO:0030015">
    <property type="term" value="C:CCR4-NOT core complex"/>
    <property type="evidence" value="ECO:0007669"/>
    <property type="project" value="InterPro"/>
</dbReference>
<dbReference type="PANTHER" id="PTHR23326">
    <property type="entry name" value="CCR4 NOT-RELATED"/>
    <property type="match status" value="1"/>
</dbReference>
<comment type="similarity">
    <text evidence="1">Belongs to the CNOT2/3/5 family.</text>
</comment>
<evidence type="ECO:0000256" key="2">
    <source>
        <dbReference type="ARBA" id="ARBA00023015"/>
    </source>
</evidence>
<keyword evidence="2" id="KW-0805">Transcription regulation</keyword>
<sequence>MPDPFGLLGLLSIFGSPWSEEPAKGDLEFNVPKCYYAKSPPPLDHHYFSKFSTESLLYAFYSYERGWLYKEQRRWFKRVPSIEPLVKTSTYERGSYHCFEPNTFEIKLKLHVYWRNRFLIPGGKTDADAGKFCSPL</sequence>
<feature type="domain" description="NOT2/NOT3/NOT5 C-terminal" evidence="4">
    <location>
        <begin position="12"/>
        <end position="65"/>
    </location>
</feature>
<dbReference type="GO" id="GO:0006355">
    <property type="term" value="P:regulation of DNA-templated transcription"/>
    <property type="evidence" value="ECO:0007669"/>
    <property type="project" value="InterPro"/>
</dbReference>
<evidence type="ECO:0000256" key="1">
    <source>
        <dbReference type="ARBA" id="ARBA00007682"/>
    </source>
</evidence>
<proteinExistence type="inferred from homology"/>
<dbReference type="InterPro" id="IPR038635">
    <property type="entry name" value="CCR4-NOT_su2/3/5_C_sf"/>
</dbReference>
<organism evidence="5 6">
    <name type="scientific">Salix dunnii</name>
    <dbReference type="NCBI Taxonomy" id="1413687"/>
    <lineage>
        <taxon>Eukaryota</taxon>
        <taxon>Viridiplantae</taxon>
        <taxon>Streptophyta</taxon>
        <taxon>Embryophyta</taxon>
        <taxon>Tracheophyta</taxon>
        <taxon>Spermatophyta</taxon>
        <taxon>Magnoliopsida</taxon>
        <taxon>eudicotyledons</taxon>
        <taxon>Gunneridae</taxon>
        <taxon>Pentapetalae</taxon>
        <taxon>rosids</taxon>
        <taxon>fabids</taxon>
        <taxon>Malpighiales</taxon>
        <taxon>Salicaceae</taxon>
        <taxon>Saliceae</taxon>
        <taxon>Salix</taxon>
    </lineage>
</organism>
<evidence type="ECO:0000256" key="3">
    <source>
        <dbReference type="ARBA" id="ARBA00023163"/>
    </source>
</evidence>
<dbReference type="AlphaFoldDB" id="A0A835MEU9"/>